<dbReference type="PANTHER" id="PTHR10683:SF40">
    <property type="entry name" value="FRUCTOSE-6-PHOSPHATE ALDOLASE 1-RELATED"/>
    <property type="match status" value="1"/>
</dbReference>
<evidence type="ECO:0000256" key="1">
    <source>
        <dbReference type="ARBA" id="ARBA00023270"/>
    </source>
</evidence>
<dbReference type="AlphaFoldDB" id="A0A1B3XN88"/>
<dbReference type="Pfam" id="PF00923">
    <property type="entry name" value="TAL_FSA"/>
    <property type="match status" value="1"/>
</dbReference>
<dbReference type="InterPro" id="IPR013785">
    <property type="entry name" value="Aldolase_TIM"/>
</dbReference>
<accession>A0A1B3XN88</accession>
<dbReference type="Gene3D" id="3.20.20.70">
    <property type="entry name" value="Aldolase class I"/>
    <property type="match status" value="1"/>
</dbReference>
<sequence>MKYFLDSAIIKEVRYAYENWAIDGVTTNPRHIMTSGKPFLAVLDELGSEFKGVENFPISVEINPHLDDAKEMVVVGTEIAKLSSNFVIKIPCTEPGLIAAREFEKEGIPTNVTLVFSPSQALQAARIKASFVSPFVGWKENSGDDTTQYIQDIANIYKTYKFETEIIVAALRNGKQIVDAAKAGAHIVTCGFDVYKESFHHAFTDYGLDKFRNAWDNTITEAPVLK</sequence>
<dbReference type="OrthoDB" id="9807051at2"/>
<protein>
    <submittedName>
        <fullName evidence="2">Transaldolase</fullName>
    </submittedName>
</protein>
<dbReference type="InterPro" id="IPR001585">
    <property type="entry name" value="TAL/FSA"/>
</dbReference>
<organism evidence="2 3">
    <name type="scientific">Peribacillus muralis</name>
    <dbReference type="NCBI Taxonomy" id="264697"/>
    <lineage>
        <taxon>Bacteria</taxon>
        <taxon>Bacillati</taxon>
        <taxon>Bacillota</taxon>
        <taxon>Bacilli</taxon>
        <taxon>Bacillales</taxon>
        <taxon>Bacillaceae</taxon>
        <taxon>Peribacillus</taxon>
    </lineage>
</organism>
<reference evidence="2 3" key="1">
    <citation type="submission" date="2016-08" db="EMBL/GenBank/DDBJ databases">
        <title>Complete genome sequence of Bacillus muralis G25-68, a strain with toxicity to nematodes.</title>
        <authorList>
            <person name="Zheng Z."/>
        </authorList>
    </citation>
    <scope>NUCLEOTIDE SEQUENCE [LARGE SCALE GENOMIC DNA]</scope>
    <source>
        <strain evidence="2 3">G25-68</strain>
    </source>
</reference>
<name>A0A1B3XN88_9BACI</name>
<evidence type="ECO:0000313" key="3">
    <source>
        <dbReference type="Proteomes" id="UP000077926"/>
    </source>
</evidence>
<dbReference type="Proteomes" id="UP000077926">
    <property type="component" value="Chromosome"/>
</dbReference>
<proteinExistence type="predicted"/>
<dbReference type="KEGG" id="bmur:ABE28_009840"/>
<keyword evidence="3" id="KW-1185">Reference proteome</keyword>
<dbReference type="GO" id="GO:0005975">
    <property type="term" value="P:carbohydrate metabolic process"/>
    <property type="evidence" value="ECO:0007669"/>
    <property type="project" value="InterPro"/>
</dbReference>
<gene>
    <name evidence="2" type="ORF">ABE28_009840</name>
</gene>
<evidence type="ECO:0000313" key="2">
    <source>
        <dbReference type="EMBL" id="AOH54650.1"/>
    </source>
</evidence>
<dbReference type="SUPFAM" id="SSF51569">
    <property type="entry name" value="Aldolase"/>
    <property type="match status" value="1"/>
</dbReference>
<dbReference type="RefSeq" id="WP_064466240.1">
    <property type="nucleotide sequence ID" value="NZ_CP017080.1"/>
</dbReference>
<dbReference type="STRING" id="264697.ABE28_009840"/>
<keyword evidence="1" id="KW-0704">Schiff base</keyword>
<dbReference type="PANTHER" id="PTHR10683">
    <property type="entry name" value="TRANSALDOLASE"/>
    <property type="match status" value="1"/>
</dbReference>
<dbReference type="EMBL" id="CP017080">
    <property type="protein sequence ID" value="AOH54650.1"/>
    <property type="molecule type" value="Genomic_DNA"/>
</dbReference>